<comment type="caution">
    <text evidence="2">The sequence shown here is derived from an EMBL/GenBank/DDBJ whole genome shotgun (WGS) entry which is preliminary data.</text>
</comment>
<dbReference type="PROSITE" id="PS01125">
    <property type="entry name" value="ROK"/>
    <property type="match status" value="1"/>
</dbReference>
<dbReference type="PANTHER" id="PTHR18964">
    <property type="entry name" value="ROK (REPRESSOR, ORF, KINASE) FAMILY"/>
    <property type="match status" value="1"/>
</dbReference>
<evidence type="ECO:0000256" key="1">
    <source>
        <dbReference type="ARBA" id="ARBA00023277"/>
    </source>
</evidence>
<dbReference type="InterPro" id="IPR000600">
    <property type="entry name" value="ROK"/>
</dbReference>
<keyword evidence="1" id="KW-0119">Carbohydrate metabolism</keyword>
<dbReference type="Gene3D" id="3.30.420.40">
    <property type="match status" value="2"/>
</dbReference>
<reference evidence="2 3" key="1">
    <citation type="submission" date="2023-09" db="EMBL/GenBank/DDBJ databases">
        <authorList>
            <person name="Rey-Velasco X."/>
        </authorList>
    </citation>
    <scope>NUCLEOTIDE SEQUENCE [LARGE SCALE GENOMIC DNA]</scope>
    <source>
        <strain evidence="2 3">W345</strain>
    </source>
</reference>
<accession>A0ABU2WHV5</accession>
<sequence length="308" mass="32613">MQRIGIDLGGTKIEGVVMADDARVLARRREATPGGDYVGTVQAVCDLVRTLEAEVGLHELPVGAGTPGTRSRVDGLMKNCNSTCLNGRPLLEDLQRALAPRPVRIANDADCLALSEAVDGAAAGAACVFAAILGTGVGGGIVVRQRLLAGPNAIAGEWGHNPLPWQRPDWGEVPGPRGWDGRYGSIESWCSGPGLADDHLRIHGVALRGEDIVALSASGDEQAETSLQRYEDRLARALASVINLLDPDVIVLGGGLSRVQRLYQNVPRLWKAWVFSDRVDTRLLPAKYGDASGVRGAAWLWPPAALSG</sequence>
<dbReference type="InterPro" id="IPR043129">
    <property type="entry name" value="ATPase_NBD"/>
</dbReference>
<dbReference type="PANTHER" id="PTHR18964:SF174">
    <property type="entry name" value="D-ALLOSE KINASE-RELATED"/>
    <property type="match status" value="1"/>
</dbReference>
<dbReference type="SUPFAM" id="SSF53067">
    <property type="entry name" value="Actin-like ATPase domain"/>
    <property type="match status" value="1"/>
</dbReference>
<dbReference type="RefSeq" id="WP_311364215.1">
    <property type="nucleotide sequence ID" value="NZ_JAVRIC010000005.1"/>
</dbReference>
<dbReference type="InterPro" id="IPR049874">
    <property type="entry name" value="ROK_cs"/>
</dbReference>
<gene>
    <name evidence="2" type="ORF">RM530_05525</name>
</gene>
<keyword evidence="3" id="KW-1185">Reference proteome</keyword>
<organism evidence="2 3">
    <name type="scientific">Banduia mediterranea</name>
    <dbReference type="NCBI Taxonomy" id="3075609"/>
    <lineage>
        <taxon>Bacteria</taxon>
        <taxon>Pseudomonadati</taxon>
        <taxon>Pseudomonadota</taxon>
        <taxon>Gammaproteobacteria</taxon>
        <taxon>Nevskiales</taxon>
        <taxon>Algiphilaceae</taxon>
        <taxon>Banduia</taxon>
    </lineage>
</organism>
<dbReference type="EMBL" id="JAVRIC010000005">
    <property type="protein sequence ID" value="MDT0496824.1"/>
    <property type="molecule type" value="Genomic_DNA"/>
</dbReference>
<protein>
    <submittedName>
        <fullName evidence="2">ROK family protein</fullName>
    </submittedName>
</protein>
<dbReference type="Pfam" id="PF00480">
    <property type="entry name" value="ROK"/>
    <property type="match status" value="1"/>
</dbReference>
<evidence type="ECO:0000313" key="2">
    <source>
        <dbReference type="EMBL" id="MDT0496824.1"/>
    </source>
</evidence>
<dbReference type="Proteomes" id="UP001254608">
    <property type="component" value="Unassembled WGS sequence"/>
</dbReference>
<name>A0ABU2WHV5_9GAMM</name>
<evidence type="ECO:0000313" key="3">
    <source>
        <dbReference type="Proteomes" id="UP001254608"/>
    </source>
</evidence>
<proteinExistence type="predicted"/>